<feature type="compositionally biased region" description="Basic and acidic residues" evidence="1">
    <location>
        <begin position="1"/>
        <end position="51"/>
    </location>
</feature>
<evidence type="ECO:0000256" key="1">
    <source>
        <dbReference type="SAM" id="MobiDB-lite"/>
    </source>
</evidence>
<reference evidence="3 4" key="1">
    <citation type="submission" date="2024-06" db="EMBL/GenBank/DDBJ databases">
        <title>The Natural Products Discovery Center: Release of the First 8490 Sequenced Strains for Exploring Actinobacteria Biosynthetic Diversity.</title>
        <authorList>
            <person name="Kalkreuter E."/>
            <person name="Kautsar S.A."/>
            <person name="Yang D."/>
            <person name="Bader C.D."/>
            <person name="Teijaro C.N."/>
            <person name="Fluegel L."/>
            <person name="Davis C.M."/>
            <person name="Simpson J.R."/>
            <person name="Lauterbach L."/>
            <person name="Steele A.D."/>
            <person name="Gui C."/>
            <person name="Meng S."/>
            <person name="Li G."/>
            <person name="Viehrig K."/>
            <person name="Ye F."/>
            <person name="Su P."/>
            <person name="Kiefer A.F."/>
            <person name="Nichols A."/>
            <person name="Cepeda A.J."/>
            <person name="Yan W."/>
            <person name="Fan B."/>
            <person name="Jiang Y."/>
            <person name="Adhikari A."/>
            <person name="Zheng C.-J."/>
            <person name="Schuster L."/>
            <person name="Cowan T.M."/>
            <person name="Smanski M.J."/>
            <person name="Chevrette M.G."/>
            <person name="De Carvalho L.P.S."/>
            <person name="Shen B."/>
        </authorList>
    </citation>
    <scope>NUCLEOTIDE SEQUENCE [LARGE SCALE GENOMIC DNA]</scope>
    <source>
        <strain evidence="3 4">NPDC006434</strain>
    </source>
</reference>
<organism evidence="3 4">
    <name type="scientific">Streptomyces ossamyceticus</name>
    <dbReference type="NCBI Taxonomy" id="249581"/>
    <lineage>
        <taxon>Bacteria</taxon>
        <taxon>Bacillati</taxon>
        <taxon>Actinomycetota</taxon>
        <taxon>Actinomycetes</taxon>
        <taxon>Kitasatosporales</taxon>
        <taxon>Streptomycetaceae</taxon>
        <taxon>Streptomyces</taxon>
    </lineage>
</organism>
<feature type="transmembrane region" description="Helical" evidence="2">
    <location>
        <begin position="143"/>
        <end position="164"/>
    </location>
</feature>
<feature type="region of interest" description="Disordered" evidence="1">
    <location>
        <begin position="1"/>
        <end position="141"/>
    </location>
</feature>
<feature type="region of interest" description="Disordered" evidence="1">
    <location>
        <begin position="162"/>
        <end position="209"/>
    </location>
</feature>
<feature type="region of interest" description="Disordered" evidence="1">
    <location>
        <begin position="478"/>
        <end position="512"/>
    </location>
</feature>
<proteinExistence type="predicted"/>
<dbReference type="Proteomes" id="UP001550210">
    <property type="component" value="Unassembled WGS sequence"/>
</dbReference>
<evidence type="ECO:0000256" key="2">
    <source>
        <dbReference type="SAM" id="Phobius"/>
    </source>
</evidence>
<gene>
    <name evidence="3" type="ORF">ABZZ21_17555</name>
</gene>
<evidence type="ECO:0000313" key="3">
    <source>
        <dbReference type="EMBL" id="MET9846335.1"/>
    </source>
</evidence>
<keyword evidence="2" id="KW-1133">Transmembrane helix</keyword>
<name>A0ABV2V006_9ACTN</name>
<keyword evidence="4" id="KW-1185">Reference proteome</keyword>
<feature type="region of interest" description="Disordered" evidence="1">
    <location>
        <begin position="402"/>
        <end position="426"/>
    </location>
</feature>
<comment type="caution">
    <text evidence="3">The sequence shown here is derived from an EMBL/GenBank/DDBJ whole genome shotgun (WGS) entry which is preliminary data.</text>
</comment>
<evidence type="ECO:0008006" key="5">
    <source>
        <dbReference type="Google" id="ProtNLM"/>
    </source>
</evidence>
<dbReference type="RefSeq" id="WP_355397670.1">
    <property type="nucleotide sequence ID" value="NZ_JBEGHN010000003.1"/>
</dbReference>
<feature type="region of interest" description="Disordered" evidence="1">
    <location>
        <begin position="573"/>
        <end position="598"/>
    </location>
</feature>
<protein>
    <recommendedName>
        <fullName evidence="5">Large membrane protein</fullName>
    </recommendedName>
</protein>
<keyword evidence="2" id="KW-0472">Membrane</keyword>
<accession>A0ABV2V006</accession>
<keyword evidence="2" id="KW-0812">Transmembrane</keyword>
<evidence type="ECO:0000313" key="4">
    <source>
        <dbReference type="Proteomes" id="UP001550210"/>
    </source>
</evidence>
<feature type="compositionally biased region" description="Basic and acidic residues" evidence="1">
    <location>
        <begin position="573"/>
        <end position="592"/>
    </location>
</feature>
<sequence length="598" mass="61063">MNAERPDHPENPDEGTRPDATEELRAAGDRAEEVGKTDPTEEVGKTDRAEAEETPTTGAGDDEARARAAGPSDEGGDDRSGPAEVVDDGSDDRGGPAEGDDEARKDRTAGASEVAEVGRADVGQAEAADAEDTRRSARRRSRVIVASVAAAVLLVGGGGAFLAATTSGGSGDGSGRSAGADGTPPPLALDGYGGGGPTGIAPGEPDPHGVTYEAVGKLPDGPDSAPVYRAEGQVTAAEVARLAKALGVEGEPRAEGESWRVGTARDGSGPTLHVGRQAPGAWTFSRFTPGTDNCQKVDVCTAVPPAGDADPVSEAAARKAATPILKAVGQDDAKLDVSQLLDAVRVVNADPEVGGLPTYGWATNLQVGADGTVVGGSGNVKAPAKGDTYPVVDAERALELLNDSGQGVGPAREDVTPSPSKPRSVPMAVDGAVFGLASHQIAGRPALVPSWLFEVRPPQKAAAGFTVTYPAVDPKYLVSSRPEEPSEGPEDPNVPGDRPPADPASRNVPVQGYTVDGRELTVSFWGGVCSEYTATATEKSGEVKVTVTGTSQPGRVCIMIAKAMERTVRLDGPLGDREVVGPDGEEIPKGGIREMQPQ</sequence>
<dbReference type="EMBL" id="JBEXPZ010000021">
    <property type="protein sequence ID" value="MET9846335.1"/>
    <property type="molecule type" value="Genomic_DNA"/>
</dbReference>